<dbReference type="PROSITE" id="PS50089">
    <property type="entry name" value="ZF_RING_2"/>
    <property type="match status" value="1"/>
</dbReference>
<gene>
    <name evidence="4" type="ORF">CYMTET_24868</name>
</gene>
<evidence type="ECO:0000256" key="1">
    <source>
        <dbReference type="PROSITE-ProRule" id="PRU00175"/>
    </source>
</evidence>
<evidence type="ECO:0000256" key="2">
    <source>
        <dbReference type="SAM" id="Phobius"/>
    </source>
</evidence>
<feature type="transmembrane region" description="Helical" evidence="2">
    <location>
        <begin position="113"/>
        <end position="131"/>
    </location>
</feature>
<keyword evidence="2" id="KW-0472">Membrane</keyword>
<feature type="transmembrane region" description="Helical" evidence="2">
    <location>
        <begin position="71"/>
        <end position="93"/>
    </location>
</feature>
<dbReference type="AlphaFoldDB" id="A0AAE0FV07"/>
<evidence type="ECO:0000313" key="5">
    <source>
        <dbReference type="Proteomes" id="UP001190700"/>
    </source>
</evidence>
<accession>A0AAE0FV07</accession>
<dbReference type="GO" id="GO:0008270">
    <property type="term" value="F:zinc ion binding"/>
    <property type="evidence" value="ECO:0007669"/>
    <property type="project" value="UniProtKB-KW"/>
</dbReference>
<evidence type="ECO:0000259" key="3">
    <source>
        <dbReference type="PROSITE" id="PS50089"/>
    </source>
</evidence>
<keyword evidence="1" id="KW-0479">Metal-binding</keyword>
<name>A0AAE0FV07_9CHLO</name>
<keyword evidence="1" id="KW-0862">Zinc</keyword>
<keyword evidence="5" id="KW-1185">Reference proteome</keyword>
<dbReference type="SUPFAM" id="SSF57850">
    <property type="entry name" value="RING/U-box"/>
    <property type="match status" value="1"/>
</dbReference>
<keyword evidence="2" id="KW-0812">Transmembrane</keyword>
<comment type="caution">
    <text evidence="4">The sequence shown here is derived from an EMBL/GenBank/DDBJ whole genome shotgun (WGS) entry which is preliminary data.</text>
</comment>
<evidence type="ECO:0000313" key="4">
    <source>
        <dbReference type="EMBL" id="KAK3266512.1"/>
    </source>
</evidence>
<dbReference type="InterPro" id="IPR001841">
    <property type="entry name" value="Znf_RING"/>
</dbReference>
<sequence>MNASTISCAAIIQLALIEFRREFYLANRELIVTLVIFSHLLPSAVCMLSGSVELNTEFKEKSMRVELIKGMMIPFVYSFGAFVRVQWLLPRLLLRQIFWPGLDFWQNLETRDVFRMIFFSFAAPCTVYVILDKISFTHFQIAWDRAKFKHVNEREILDRVLGSNLPWIDESCLKIISIFIIRPLAERCMTLAICFQALLASCNGFFCTQCRHWFCRRLRSQLRSERHDVSATNCSGVASHGYTEDMTRDEFDRLCLVCFDRKGVTAPWHKLPRQNCSGNICNVCLKVLVEESKPMSLPCPFCRRVLPPPSHPTHPSFVERDLKWKMAQLNLAGAAQASPSGLPCWLQLCAGAEPWRSAQELADALVSFVEDHERTFRSLCAGAHFGYRELLGRIATLDDTDDTVIMLAACWFTDRILVVWKADCEKSLIIYTSLQPALWWKEGAVHLPWGFSELCWRPLYDWLDALDDDSRERVVFARCDEGQTPEQGCRFVPLR</sequence>
<keyword evidence="2" id="KW-1133">Transmembrane helix</keyword>
<dbReference type="EMBL" id="LGRX02013014">
    <property type="protein sequence ID" value="KAK3266512.1"/>
    <property type="molecule type" value="Genomic_DNA"/>
</dbReference>
<reference evidence="4 5" key="1">
    <citation type="journal article" date="2015" name="Genome Biol. Evol.">
        <title>Comparative Genomics of a Bacterivorous Green Alga Reveals Evolutionary Causalities and Consequences of Phago-Mixotrophic Mode of Nutrition.</title>
        <authorList>
            <person name="Burns J.A."/>
            <person name="Paasch A."/>
            <person name="Narechania A."/>
            <person name="Kim E."/>
        </authorList>
    </citation>
    <scope>NUCLEOTIDE SEQUENCE [LARGE SCALE GENOMIC DNA]</scope>
    <source>
        <strain evidence="4 5">PLY_AMNH</strain>
    </source>
</reference>
<keyword evidence="1" id="KW-0863">Zinc-finger</keyword>
<feature type="domain" description="RING-type" evidence="3">
    <location>
        <begin position="255"/>
        <end position="303"/>
    </location>
</feature>
<dbReference type="Proteomes" id="UP001190700">
    <property type="component" value="Unassembled WGS sequence"/>
</dbReference>
<organism evidence="4 5">
    <name type="scientific">Cymbomonas tetramitiformis</name>
    <dbReference type="NCBI Taxonomy" id="36881"/>
    <lineage>
        <taxon>Eukaryota</taxon>
        <taxon>Viridiplantae</taxon>
        <taxon>Chlorophyta</taxon>
        <taxon>Pyramimonadophyceae</taxon>
        <taxon>Pyramimonadales</taxon>
        <taxon>Pyramimonadaceae</taxon>
        <taxon>Cymbomonas</taxon>
    </lineage>
</organism>
<feature type="transmembrane region" description="Helical" evidence="2">
    <location>
        <begin position="30"/>
        <end position="50"/>
    </location>
</feature>
<proteinExistence type="predicted"/>
<protein>
    <recommendedName>
        <fullName evidence="3">RING-type domain-containing protein</fullName>
    </recommendedName>
</protein>